<reference evidence="11 12" key="1">
    <citation type="submission" date="2019-02" db="EMBL/GenBank/DDBJ databases">
        <title>Genomic data mining of an Antarctic deep-sea actinobacterium, Janibacterlimosus P3-3-X1.</title>
        <authorList>
            <person name="Liao L."/>
            <person name="Chen B."/>
        </authorList>
    </citation>
    <scope>NUCLEOTIDE SEQUENCE [LARGE SCALE GENOMIC DNA]</scope>
    <source>
        <strain evidence="11 12">P3-3-X1</strain>
    </source>
</reference>
<dbReference type="GO" id="GO:0006412">
    <property type="term" value="P:translation"/>
    <property type="evidence" value="ECO:0007669"/>
    <property type="project" value="UniProtKB-UniRule"/>
</dbReference>
<dbReference type="KEGG" id="jli:EXU32_11920"/>
<dbReference type="Pfam" id="PF00163">
    <property type="entry name" value="Ribosomal_S4"/>
    <property type="match status" value="1"/>
</dbReference>
<evidence type="ECO:0000313" key="11">
    <source>
        <dbReference type="EMBL" id="QBF46893.1"/>
    </source>
</evidence>
<dbReference type="SMART" id="SM00363">
    <property type="entry name" value="S4"/>
    <property type="match status" value="1"/>
</dbReference>
<evidence type="ECO:0000256" key="4">
    <source>
        <dbReference type="ARBA" id="ARBA00022980"/>
    </source>
</evidence>
<evidence type="ECO:0000256" key="6">
    <source>
        <dbReference type="ARBA" id="ARBA00035254"/>
    </source>
</evidence>
<evidence type="ECO:0000256" key="5">
    <source>
        <dbReference type="ARBA" id="ARBA00023274"/>
    </source>
</evidence>
<organism evidence="11 12">
    <name type="scientific">Janibacter limosus</name>
    <dbReference type="NCBI Taxonomy" id="53458"/>
    <lineage>
        <taxon>Bacteria</taxon>
        <taxon>Bacillati</taxon>
        <taxon>Actinomycetota</taxon>
        <taxon>Actinomycetes</taxon>
        <taxon>Micrococcales</taxon>
        <taxon>Intrasporangiaceae</taxon>
        <taxon>Janibacter</taxon>
    </lineage>
</organism>
<dbReference type="GO" id="GO:0019843">
    <property type="term" value="F:rRNA binding"/>
    <property type="evidence" value="ECO:0007669"/>
    <property type="project" value="UniProtKB-UniRule"/>
</dbReference>
<evidence type="ECO:0000256" key="7">
    <source>
        <dbReference type="HAMAP-Rule" id="MF_01306"/>
    </source>
</evidence>
<keyword evidence="12" id="KW-1185">Reference proteome</keyword>
<dbReference type="AlphaFoldDB" id="A0A4P6MYX1"/>
<dbReference type="SUPFAM" id="SSF55174">
    <property type="entry name" value="Alpha-L RNA-binding motif"/>
    <property type="match status" value="1"/>
</dbReference>
<dbReference type="CDD" id="cd00165">
    <property type="entry name" value="S4"/>
    <property type="match status" value="1"/>
</dbReference>
<dbReference type="STRING" id="1216970.GCA_001570985_02927"/>
<feature type="domain" description="Small ribosomal subunit protein uS4 N-terminal" evidence="10">
    <location>
        <begin position="3"/>
        <end position="90"/>
    </location>
</feature>
<keyword evidence="2 7" id="KW-0699">rRNA-binding</keyword>
<evidence type="ECO:0000259" key="9">
    <source>
        <dbReference type="SMART" id="SM00363"/>
    </source>
</evidence>
<evidence type="ECO:0000259" key="10">
    <source>
        <dbReference type="SMART" id="SM01390"/>
    </source>
</evidence>
<feature type="domain" description="RNA-binding S4" evidence="9">
    <location>
        <begin position="91"/>
        <end position="155"/>
    </location>
</feature>
<evidence type="ECO:0000256" key="8">
    <source>
        <dbReference type="RuleBase" id="RU003699"/>
    </source>
</evidence>
<dbReference type="OrthoDB" id="9803672at2"/>
<dbReference type="PROSITE" id="PS50889">
    <property type="entry name" value="S4"/>
    <property type="match status" value="1"/>
</dbReference>
<dbReference type="InterPro" id="IPR001912">
    <property type="entry name" value="Ribosomal_uS4_N"/>
</dbReference>
<evidence type="ECO:0000313" key="12">
    <source>
        <dbReference type="Proteomes" id="UP000290408"/>
    </source>
</evidence>
<evidence type="ECO:0000256" key="3">
    <source>
        <dbReference type="ARBA" id="ARBA00022884"/>
    </source>
</evidence>
<dbReference type="PANTHER" id="PTHR11831:SF4">
    <property type="entry name" value="SMALL RIBOSOMAL SUBUNIT PROTEIN US4M"/>
    <property type="match status" value="1"/>
</dbReference>
<comment type="function">
    <text evidence="7">One of the primary rRNA binding proteins, it binds directly to 16S rRNA where it nucleates assembly of the body of the 30S subunit.</text>
</comment>
<dbReference type="InterPro" id="IPR018079">
    <property type="entry name" value="Ribosomal_uS4_CS"/>
</dbReference>
<dbReference type="GO" id="GO:0042274">
    <property type="term" value="P:ribosomal small subunit biogenesis"/>
    <property type="evidence" value="ECO:0007669"/>
    <property type="project" value="TreeGrafter"/>
</dbReference>
<comment type="subunit">
    <text evidence="7">Part of the 30S ribosomal subunit. Contacts protein S5. The interaction surface between S4 and S5 is involved in control of translational fidelity.</text>
</comment>
<comment type="similarity">
    <text evidence="1 7 8">Belongs to the universal ribosomal protein uS4 family.</text>
</comment>
<dbReference type="Gene3D" id="3.10.290.10">
    <property type="entry name" value="RNA-binding S4 domain"/>
    <property type="match status" value="1"/>
</dbReference>
<dbReference type="PANTHER" id="PTHR11831">
    <property type="entry name" value="30S 40S RIBOSOMAL PROTEIN"/>
    <property type="match status" value="1"/>
</dbReference>
<keyword evidence="3 7" id="KW-0694">RNA-binding</keyword>
<dbReference type="GO" id="GO:0003735">
    <property type="term" value="F:structural constituent of ribosome"/>
    <property type="evidence" value="ECO:0007669"/>
    <property type="project" value="InterPro"/>
</dbReference>
<keyword evidence="5 7" id="KW-0687">Ribonucleoprotein</keyword>
<accession>A0A4P6MYX1</accession>
<dbReference type="NCBIfam" id="NF003717">
    <property type="entry name" value="PRK05327.1"/>
    <property type="match status" value="1"/>
</dbReference>
<dbReference type="NCBIfam" id="TIGR01017">
    <property type="entry name" value="rpsD_bact"/>
    <property type="match status" value="1"/>
</dbReference>
<dbReference type="EMBL" id="CP036164">
    <property type="protein sequence ID" value="QBF46893.1"/>
    <property type="molecule type" value="Genomic_DNA"/>
</dbReference>
<evidence type="ECO:0000256" key="1">
    <source>
        <dbReference type="ARBA" id="ARBA00007465"/>
    </source>
</evidence>
<dbReference type="InterPro" id="IPR005709">
    <property type="entry name" value="Ribosomal_uS4_bac-type"/>
</dbReference>
<dbReference type="GO" id="GO:0015935">
    <property type="term" value="C:small ribosomal subunit"/>
    <property type="evidence" value="ECO:0007669"/>
    <property type="project" value="InterPro"/>
</dbReference>
<name>A0A4P6MYX1_9MICO</name>
<protein>
    <recommendedName>
        <fullName evidence="6 7">Small ribosomal subunit protein uS4</fullName>
    </recommendedName>
</protein>
<dbReference type="SMART" id="SM01390">
    <property type="entry name" value="Ribosomal_S4"/>
    <property type="match status" value="1"/>
</dbReference>
<evidence type="ECO:0000256" key="2">
    <source>
        <dbReference type="ARBA" id="ARBA00022730"/>
    </source>
</evidence>
<dbReference type="RefSeq" id="WP_130630109.1">
    <property type="nucleotide sequence ID" value="NZ_CP036164.1"/>
</dbReference>
<dbReference type="FunFam" id="3.10.290.10:FF:000001">
    <property type="entry name" value="30S ribosomal protein S4"/>
    <property type="match status" value="1"/>
</dbReference>
<comment type="function">
    <text evidence="7">With S5 and S12 plays an important role in translational accuracy.</text>
</comment>
<dbReference type="InterPro" id="IPR002942">
    <property type="entry name" value="S4_RNA-bd"/>
</dbReference>
<sequence>MARYTGPITKKSRRLKLDLVGGDKNFELRPFPPGQHGRRRIQEKEYLTQLQEKQKARFTYGVMEKQFVRYYKEAANRPGQTGHNLLTILESRLDNVIYRAGLARTRRQARQLVTHGHFELNGVRIDVPSARVSQYDIITVRKQSVEAFPIQVARESFGERIVPAWLHVIPGSLKVLVHQLPTNEQIDSPLSMQLIVELYSKN</sequence>
<dbReference type="InterPro" id="IPR022801">
    <property type="entry name" value="Ribosomal_uS4"/>
</dbReference>
<dbReference type="PROSITE" id="PS00632">
    <property type="entry name" value="RIBOSOMAL_S4"/>
    <property type="match status" value="1"/>
</dbReference>
<dbReference type="InterPro" id="IPR036986">
    <property type="entry name" value="S4_RNA-bd_sf"/>
</dbReference>
<proteinExistence type="inferred from homology"/>
<dbReference type="Proteomes" id="UP000290408">
    <property type="component" value="Chromosome"/>
</dbReference>
<keyword evidence="4 7" id="KW-0689">Ribosomal protein</keyword>
<gene>
    <name evidence="7" type="primary">rpsD</name>
    <name evidence="11" type="ORF">EXU32_11920</name>
</gene>
<dbReference type="Pfam" id="PF01479">
    <property type="entry name" value="S4"/>
    <property type="match status" value="1"/>
</dbReference>
<dbReference type="HAMAP" id="MF_01306_B">
    <property type="entry name" value="Ribosomal_uS4_B"/>
    <property type="match status" value="1"/>
</dbReference>
<dbReference type="Gene3D" id="1.10.1050.10">
    <property type="entry name" value="Ribosomal Protein S4 Delta 41, Chain A, domain 1"/>
    <property type="match status" value="1"/>
</dbReference>